<dbReference type="NCBIfam" id="NF047509">
    <property type="entry name" value="Rv3131_FMN_oxido"/>
    <property type="match status" value="1"/>
</dbReference>
<dbReference type="STRING" id="1190603.A1OO_22125"/>
<dbReference type="AlphaFoldDB" id="A0A2N7LDE6"/>
<accession>A0A2N7LDE6</accession>
<sequence length="378" mass="42376">MKVMGTGAVVLAAGPIVVSQVSGASTASFRPTLTYSDIRKTLISYAMLCPNPHNIQPWKVAFEGKDTMQLFVDSDRLLPQTDPVHRQIHIGQGTFIESLVIAATHFGVRANVHYFPQGEYSNQALQDKPVATITLERDDSITPDPLFPYLLTRQSTKTEYTQELLSDTELNKIVSTASGSDYRIDLVQDDEGKAAMRGFLNQAMFIEEQNADRSLETIGMFRFNDKEYAQHRDGFGLAQNGVTGAKRWFAETFFVSRGSAESDPANFGKEGIKLTEAVTQSTQHFALLISKDNTRKTQVDIGRLYNRINLLTATMGIAQHPMSQILQEYDDMLPLQREFKQRFNVPESDTVQMVFRLGKAQRTPESPRREVKDLLVGV</sequence>
<evidence type="ECO:0000313" key="1">
    <source>
        <dbReference type="EMBL" id="PMN93400.1"/>
    </source>
</evidence>
<dbReference type="GO" id="GO:0016491">
    <property type="term" value="F:oxidoreductase activity"/>
    <property type="evidence" value="ECO:0007669"/>
    <property type="project" value="InterPro"/>
</dbReference>
<evidence type="ECO:0000313" key="2">
    <source>
        <dbReference type="Proteomes" id="UP000235387"/>
    </source>
</evidence>
<proteinExistence type="predicted"/>
<reference evidence="2" key="1">
    <citation type="submission" date="2016-07" db="EMBL/GenBank/DDBJ databases">
        <title>Nontailed viruses are major unrecognized killers of bacteria in the ocean.</title>
        <authorList>
            <person name="Kauffman K."/>
            <person name="Hussain F."/>
            <person name="Yang J."/>
            <person name="Arevalo P."/>
            <person name="Brown J."/>
            <person name="Cutler M."/>
            <person name="Kelly L."/>
            <person name="Polz M.F."/>
        </authorList>
    </citation>
    <scope>NUCLEOTIDE SEQUENCE [LARGE SCALE GENOMIC DNA]</scope>
    <source>
        <strain evidence="2">10N.261.45.A10</strain>
    </source>
</reference>
<dbReference type="EMBL" id="MDAL01000014">
    <property type="protein sequence ID" value="PMN93400.1"/>
    <property type="molecule type" value="Genomic_DNA"/>
</dbReference>
<organism evidence="1 2">
    <name type="scientific">Enterovibrio norvegicus</name>
    <dbReference type="NCBI Taxonomy" id="188144"/>
    <lineage>
        <taxon>Bacteria</taxon>
        <taxon>Pseudomonadati</taxon>
        <taxon>Pseudomonadota</taxon>
        <taxon>Gammaproteobacteria</taxon>
        <taxon>Vibrionales</taxon>
        <taxon>Vibrionaceae</taxon>
        <taxon>Enterovibrio</taxon>
    </lineage>
</organism>
<dbReference type="InterPro" id="IPR000415">
    <property type="entry name" value="Nitroreductase-like"/>
</dbReference>
<dbReference type="Gene3D" id="3.40.109.10">
    <property type="entry name" value="NADH Oxidase"/>
    <property type="match status" value="1"/>
</dbReference>
<comment type="caution">
    <text evidence="1">The sequence shown here is derived from an EMBL/GenBank/DDBJ whole genome shotgun (WGS) entry which is preliminary data.</text>
</comment>
<name>A0A2N7LDE6_9GAMM</name>
<dbReference type="Proteomes" id="UP000235387">
    <property type="component" value="Unassembled WGS sequence"/>
</dbReference>
<protein>
    <submittedName>
        <fullName evidence="1">Twin-arginine translocation pathway signal protein</fullName>
    </submittedName>
</protein>
<gene>
    <name evidence="1" type="ORF">BCT23_13400</name>
</gene>
<dbReference type="SUPFAM" id="SSF55469">
    <property type="entry name" value="FMN-dependent nitroreductase-like"/>
    <property type="match status" value="1"/>
</dbReference>